<keyword evidence="6" id="KW-0812">Transmembrane</keyword>
<evidence type="ECO:0000259" key="8">
    <source>
        <dbReference type="PROSITE" id="PS50885"/>
    </source>
</evidence>
<dbReference type="PRINTS" id="PR00260">
    <property type="entry name" value="CHEMTRNSDUCR"/>
</dbReference>
<evidence type="ECO:0000256" key="2">
    <source>
        <dbReference type="ARBA" id="ARBA00023224"/>
    </source>
</evidence>
<evidence type="ECO:0000256" key="5">
    <source>
        <dbReference type="SAM" id="Coils"/>
    </source>
</evidence>
<evidence type="ECO:0000256" key="1">
    <source>
        <dbReference type="ARBA" id="ARBA00004370"/>
    </source>
</evidence>
<organism evidence="9 10">
    <name type="scientific">Pelagibaculum spongiae</name>
    <dbReference type="NCBI Taxonomy" id="2080658"/>
    <lineage>
        <taxon>Bacteria</taxon>
        <taxon>Pseudomonadati</taxon>
        <taxon>Pseudomonadota</taxon>
        <taxon>Gammaproteobacteria</taxon>
        <taxon>Oceanospirillales</taxon>
        <taxon>Pelagibaculum</taxon>
    </lineage>
</organism>
<dbReference type="PROSITE" id="PS50885">
    <property type="entry name" value="HAMP"/>
    <property type="match status" value="1"/>
</dbReference>
<feature type="domain" description="HAMP" evidence="8">
    <location>
        <begin position="259"/>
        <end position="313"/>
    </location>
</feature>
<reference evidence="9 10" key="1">
    <citation type="submission" date="2018-04" db="EMBL/GenBank/DDBJ databases">
        <title>Thalassorhabdus spongiae gen. nov., sp. nov., isolated from a marine sponge in South-West Iceland.</title>
        <authorList>
            <person name="Knobloch S."/>
            <person name="Daussin A."/>
            <person name="Johannsson R."/>
            <person name="Marteinsson V.T."/>
        </authorList>
    </citation>
    <scope>NUCLEOTIDE SEQUENCE [LARGE SCALE GENOMIC DNA]</scope>
    <source>
        <strain evidence="9 10">Hp12</strain>
    </source>
</reference>
<keyword evidence="6" id="KW-0472">Membrane</keyword>
<evidence type="ECO:0000256" key="4">
    <source>
        <dbReference type="PROSITE-ProRule" id="PRU00284"/>
    </source>
</evidence>
<comment type="similarity">
    <text evidence="3">Belongs to the methyl-accepting chemotaxis (MCP) protein family.</text>
</comment>
<name>A0A2V1GZ85_9GAMM</name>
<proteinExistence type="inferred from homology"/>
<dbReference type="Pfam" id="PF00672">
    <property type="entry name" value="HAMP"/>
    <property type="match status" value="1"/>
</dbReference>
<dbReference type="EMBL" id="QDDL01000002">
    <property type="protein sequence ID" value="PVZ70707.1"/>
    <property type="molecule type" value="Genomic_DNA"/>
</dbReference>
<dbReference type="GO" id="GO:0007165">
    <property type="term" value="P:signal transduction"/>
    <property type="evidence" value="ECO:0007669"/>
    <property type="project" value="UniProtKB-KW"/>
</dbReference>
<dbReference type="Proteomes" id="UP000244906">
    <property type="component" value="Unassembled WGS sequence"/>
</dbReference>
<dbReference type="GO" id="GO:0006935">
    <property type="term" value="P:chemotaxis"/>
    <property type="evidence" value="ECO:0007669"/>
    <property type="project" value="InterPro"/>
</dbReference>
<evidence type="ECO:0000313" key="10">
    <source>
        <dbReference type="Proteomes" id="UP000244906"/>
    </source>
</evidence>
<dbReference type="SUPFAM" id="SSF58104">
    <property type="entry name" value="Methyl-accepting chemotaxis protein (MCP) signaling domain"/>
    <property type="match status" value="1"/>
</dbReference>
<dbReference type="InterPro" id="IPR004089">
    <property type="entry name" value="MCPsignal_dom"/>
</dbReference>
<evidence type="ECO:0000256" key="6">
    <source>
        <dbReference type="SAM" id="Phobius"/>
    </source>
</evidence>
<dbReference type="SMART" id="SM00304">
    <property type="entry name" value="HAMP"/>
    <property type="match status" value="1"/>
</dbReference>
<dbReference type="OrthoDB" id="2489132at2"/>
<evidence type="ECO:0000259" key="7">
    <source>
        <dbReference type="PROSITE" id="PS50111"/>
    </source>
</evidence>
<dbReference type="GO" id="GO:0016020">
    <property type="term" value="C:membrane"/>
    <property type="evidence" value="ECO:0007669"/>
    <property type="project" value="UniProtKB-SubCell"/>
</dbReference>
<gene>
    <name evidence="9" type="ORF">DC094_08770</name>
</gene>
<accession>A0A2V1GZ85</accession>
<dbReference type="InterPro" id="IPR003660">
    <property type="entry name" value="HAMP_dom"/>
</dbReference>
<evidence type="ECO:0000313" key="9">
    <source>
        <dbReference type="EMBL" id="PVZ70707.1"/>
    </source>
</evidence>
<dbReference type="CDD" id="cd06225">
    <property type="entry name" value="HAMP"/>
    <property type="match status" value="1"/>
</dbReference>
<dbReference type="CDD" id="cd11386">
    <property type="entry name" value="MCP_signal"/>
    <property type="match status" value="1"/>
</dbReference>
<feature type="transmembrane region" description="Helical" evidence="6">
    <location>
        <begin position="239"/>
        <end position="262"/>
    </location>
</feature>
<dbReference type="PANTHER" id="PTHR32089">
    <property type="entry name" value="METHYL-ACCEPTING CHEMOTAXIS PROTEIN MCPB"/>
    <property type="match status" value="1"/>
</dbReference>
<keyword evidence="6" id="KW-1133">Transmembrane helix</keyword>
<dbReference type="AlphaFoldDB" id="A0A2V1GZ85"/>
<dbReference type="PANTHER" id="PTHR32089:SF55">
    <property type="entry name" value="METHYL ACCEPTING SENSORY TRANSDUCER WITH CACHE_2 SMALL MOLECULE BINDING DOMAIN"/>
    <property type="match status" value="1"/>
</dbReference>
<comment type="caution">
    <text evidence="9">The sequence shown here is derived from an EMBL/GenBank/DDBJ whole genome shotgun (WGS) entry which is preliminary data.</text>
</comment>
<dbReference type="Pfam" id="PF00015">
    <property type="entry name" value="MCPsignal"/>
    <property type="match status" value="1"/>
</dbReference>
<dbReference type="Gene3D" id="3.30.450.20">
    <property type="entry name" value="PAS domain"/>
    <property type="match status" value="2"/>
</dbReference>
<dbReference type="FunFam" id="1.10.287.950:FF:000001">
    <property type="entry name" value="Methyl-accepting chemotaxis sensory transducer"/>
    <property type="match status" value="1"/>
</dbReference>
<keyword evidence="2 4" id="KW-0807">Transducer</keyword>
<evidence type="ECO:0000256" key="3">
    <source>
        <dbReference type="ARBA" id="ARBA00029447"/>
    </source>
</evidence>
<feature type="coiled-coil region" evidence="5">
    <location>
        <begin position="305"/>
        <end position="332"/>
    </location>
</feature>
<dbReference type="SMART" id="SM00283">
    <property type="entry name" value="MA"/>
    <property type="match status" value="1"/>
</dbReference>
<feature type="domain" description="Methyl-accepting transducer" evidence="7">
    <location>
        <begin position="318"/>
        <end position="554"/>
    </location>
</feature>
<dbReference type="Gene3D" id="1.10.287.950">
    <property type="entry name" value="Methyl-accepting chemotaxis protein"/>
    <property type="match status" value="1"/>
</dbReference>
<dbReference type="PROSITE" id="PS50111">
    <property type="entry name" value="CHEMOTAXIS_TRANSDUC_2"/>
    <property type="match status" value="1"/>
</dbReference>
<sequence length="591" mass="64569">MTTSTQRFVKNQAKLIQNEIDRNTETVHRLAQHYRNKDITGDYIEKVTEFAAAAATSSMTITLNNGDSYWNQTGEGWANNKSEKNELNSLWYTTAQNANGLAVTTPYGDANGYWISMVEKTKNAVIALDFEVNTVQKMVEKAVNMPGAVALVMAEDSSALSSTSAKVKLGAKLNDYPDLRQLARDIIGKDEVAEDYQLFGVDKLVFSKKIKVGQRNWYLIIALDKKVTFSRLEEVKTEAIITVIISILVSTILAYFILQYLYRPIISLKKTVIDLSSGNGDLTQRLEVKTDDDLGQLAKGINQFIENLQLMMLEIQDASDHLQENIVSLKQQTDNSAATLQSHVMETEQVVAAVEEMNATSESVAANAAEAATFTEKANQTGKASRLIIDQSQLTVTALVDEVESATKNVQQMSEETQSINSVLSMIGAIAEQTNLLALNAAIEAARAGEQGRGFAVVADEVRNLASRTKASTSEIEQALEKLLRGNQSVVDAMTHTRNRCQETAAGTVDVSDSLESMNHLVSEINNLSTQIATAAEEQSNVTHEVSRNMSAINGIVGELNATGRETVSQTENIAAVNNQLAGIVRKFKLA</sequence>
<keyword evidence="5" id="KW-0175">Coiled coil</keyword>
<comment type="subcellular location">
    <subcellularLocation>
        <location evidence="1">Membrane</location>
    </subcellularLocation>
</comment>
<dbReference type="InterPro" id="IPR004090">
    <property type="entry name" value="Chemotax_Me-accpt_rcpt"/>
</dbReference>
<keyword evidence="10" id="KW-1185">Reference proteome</keyword>
<dbReference type="GO" id="GO:0004888">
    <property type="term" value="F:transmembrane signaling receptor activity"/>
    <property type="evidence" value="ECO:0007669"/>
    <property type="project" value="InterPro"/>
</dbReference>
<protein>
    <submittedName>
        <fullName evidence="9">Methyl-accepting chemotaxis protein</fullName>
    </submittedName>
</protein>